<dbReference type="SUPFAM" id="SSF52009">
    <property type="entry name" value="Phosphohistidine domain"/>
    <property type="match status" value="1"/>
</dbReference>
<evidence type="ECO:0000256" key="12">
    <source>
        <dbReference type="PIRNR" id="PIRNR000853"/>
    </source>
</evidence>
<dbReference type="InterPro" id="IPR018274">
    <property type="entry name" value="PEP_util_AS"/>
</dbReference>
<dbReference type="NCBIfam" id="TIGR01828">
    <property type="entry name" value="pyru_phos_dikin"/>
    <property type="match status" value="1"/>
</dbReference>
<keyword evidence="7 15" id="KW-0479">Metal-binding</keyword>
<evidence type="ECO:0000256" key="7">
    <source>
        <dbReference type="ARBA" id="ARBA00022723"/>
    </source>
</evidence>
<dbReference type="PANTHER" id="PTHR22931">
    <property type="entry name" value="PHOSPHOENOLPYRUVATE DIKINASE-RELATED"/>
    <property type="match status" value="1"/>
</dbReference>
<protein>
    <recommendedName>
        <fullName evidence="5 12">Pyruvate, phosphate dikinase</fullName>
        <ecNumber evidence="4 12">2.7.9.1</ecNumber>
    </recommendedName>
</protein>
<evidence type="ECO:0000256" key="13">
    <source>
        <dbReference type="PIRSR" id="PIRSR000853-1"/>
    </source>
</evidence>
<dbReference type="SUPFAM" id="SSF51621">
    <property type="entry name" value="Phosphoenolpyruvate/pyruvate domain"/>
    <property type="match status" value="1"/>
</dbReference>
<dbReference type="PIRSF" id="PIRSF000853">
    <property type="entry name" value="PPDK"/>
    <property type="match status" value="1"/>
</dbReference>
<dbReference type="Gene3D" id="3.50.30.10">
    <property type="entry name" value="Phosphohistidine domain"/>
    <property type="match status" value="1"/>
</dbReference>
<dbReference type="Pfam" id="PF00391">
    <property type="entry name" value="PEP-utilizers"/>
    <property type="match status" value="1"/>
</dbReference>
<feature type="binding site" evidence="14">
    <location>
        <position position="764"/>
    </location>
    <ligand>
        <name>substrate</name>
    </ligand>
</feature>
<keyword evidence="6 19" id="KW-0808">Transferase</keyword>
<dbReference type="GO" id="GO:0005524">
    <property type="term" value="F:ATP binding"/>
    <property type="evidence" value="ECO:0007669"/>
    <property type="project" value="UniProtKB-UniRule"/>
</dbReference>
<reference evidence="19" key="1">
    <citation type="submission" date="2021-03" db="EMBL/GenBank/DDBJ databases">
        <title>Acanthopleuribacteraceae sp. M133.</title>
        <authorList>
            <person name="Wang G."/>
        </authorList>
    </citation>
    <scope>NUCLEOTIDE SEQUENCE</scope>
    <source>
        <strain evidence="19">M133</strain>
    </source>
</reference>
<dbReference type="EMBL" id="CP071793">
    <property type="protein sequence ID" value="QTD47639.1"/>
    <property type="molecule type" value="Genomic_DNA"/>
</dbReference>
<evidence type="ECO:0000313" key="19">
    <source>
        <dbReference type="EMBL" id="QTD47639.1"/>
    </source>
</evidence>
<evidence type="ECO:0000256" key="4">
    <source>
        <dbReference type="ARBA" id="ARBA00011994"/>
    </source>
</evidence>
<evidence type="ECO:0000256" key="3">
    <source>
        <dbReference type="ARBA" id="ARBA00007837"/>
    </source>
</evidence>
<dbReference type="InterPro" id="IPR015813">
    <property type="entry name" value="Pyrv/PenolPyrv_kinase-like_dom"/>
</dbReference>
<feature type="active site" description="Tele-phosphohistidine intermediate" evidence="13">
    <location>
        <position position="467"/>
    </location>
</feature>
<dbReference type="InterPro" id="IPR010121">
    <property type="entry name" value="Pyruvate_phosphate_dikinase"/>
</dbReference>
<dbReference type="Gene3D" id="1.20.80.30">
    <property type="match status" value="1"/>
</dbReference>
<feature type="binding site" evidence="15">
    <location>
        <position position="788"/>
    </location>
    <ligand>
        <name>Mg(2+)</name>
        <dbReference type="ChEBI" id="CHEBI:18420"/>
    </ligand>
</feature>
<feature type="binding site" evidence="14">
    <location>
        <position position="587"/>
    </location>
    <ligand>
        <name>substrate</name>
    </ligand>
</feature>
<dbReference type="InterPro" id="IPR002192">
    <property type="entry name" value="PPDK_AMP/ATP-bd"/>
</dbReference>
<dbReference type="InterPro" id="IPR013815">
    <property type="entry name" value="ATP_grasp_subdomain_1"/>
</dbReference>
<feature type="domain" description="Pyruvate phosphate dikinase AMP/ATP-binding" evidence="17">
    <location>
        <begin position="311"/>
        <end position="364"/>
    </location>
</feature>
<feature type="active site" description="Proton donor" evidence="13">
    <location>
        <position position="850"/>
    </location>
</feature>
<evidence type="ECO:0000256" key="11">
    <source>
        <dbReference type="ARBA" id="ARBA00022842"/>
    </source>
</evidence>
<evidence type="ECO:0000256" key="10">
    <source>
        <dbReference type="ARBA" id="ARBA00022840"/>
    </source>
</evidence>
<dbReference type="InterPro" id="IPR000121">
    <property type="entry name" value="PEP_util_C"/>
</dbReference>
<comment type="function">
    <text evidence="2">Catalyzes the reversible phosphorylation of pyruvate and phosphate.</text>
</comment>
<feature type="domain" description="Pyruvate phosphate dikinase AMP/ATP-binding" evidence="17">
    <location>
        <begin position="58"/>
        <end position="291"/>
    </location>
</feature>
<dbReference type="RefSeq" id="WP_237377307.1">
    <property type="nucleotide sequence ID" value="NZ_CP071793.1"/>
</dbReference>
<comment type="catalytic activity">
    <reaction evidence="12">
        <text>pyruvate + phosphate + ATP = phosphoenolpyruvate + AMP + diphosphate + H(+)</text>
        <dbReference type="Rhea" id="RHEA:10756"/>
        <dbReference type="ChEBI" id="CHEBI:15361"/>
        <dbReference type="ChEBI" id="CHEBI:15378"/>
        <dbReference type="ChEBI" id="CHEBI:30616"/>
        <dbReference type="ChEBI" id="CHEBI:33019"/>
        <dbReference type="ChEBI" id="CHEBI:43474"/>
        <dbReference type="ChEBI" id="CHEBI:58702"/>
        <dbReference type="ChEBI" id="CHEBI:456215"/>
        <dbReference type="EC" id="2.7.9.1"/>
    </reaction>
</comment>
<feature type="binding site" evidence="14">
    <location>
        <position position="785"/>
    </location>
    <ligand>
        <name>substrate</name>
    </ligand>
</feature>
<keyword evidence="19" id="KW-0670">Pyruvate</keyword>
<organism evidence="19 20">
    <name type="scientific">Sulfidibacter corallicola</name>
    <dbReference type="NCBI Taxonomy" id="2818388"/>
    <lineage>
        <taxon>Bacteria</taxon>
        <taxon>Pseudomonadati</taxon>
        <taxon>Acidobacteriota</taxon>
        <taxon>Holophagae</taxon>
        <taxon>Acanthopleuribacterales</taxon>
        <taxon>Acanthopleuribacteraceae</taxon>
        <taxon>Sulfidibacter</taxon>
    </lineage>
</organism>
<evidence type="ECO:0000313" key="20">
    <source>
        <dbReference type="Proteomes" id="UP000663929"/>
    </source>
</evidence>
<dbReference type="PROSITE" id="PS00370">
    <property type="entry name" value="PEP_ENZYMES_PHOS_SITE"/>
    <property type="match status" value="1"/>
</dbReference>
<keyword evidence="20" id="KW-1185">Reference proteome</keyword>
<name>A0A8A4TC02_SULCO</name>
<dbReference type="GO" id="GO:0050242">
    <property type="term" value="F:pyruvate, phosphate dikinase activity"/>
    <property type="evidence" value="ECO:0007669"/>
    <property type="project" value="UniProtKB-UniRule"/>
</dbReference>
<sequence length="894" mass="97145">MSEVYRFSKTVTDGDGTMRGLLGGKGAGLAEMCRMGVPVPPGFTISTRCCISYLDEGGQLPEDVRADVMEKMKWLEAELGKSLSGDGPPLLLSVRSGARVSMPGMMDTILNLGLNDRTVAKLAEQSGNERFAYDSFRRFIQMYSNVVLGLSHSDFERILEDVREDEGVDLDSQISLDGLKRIVEEYKDLVLEETDQAFPEDPYDQLWGAINAVFESWNNDRAILYRKINNIDHKWGTAVNVQSMVFGNMGDSSGTGVCFSRDPSTGEPGPYGEYLRNAQGEDVVAGIRTPFKIDDPNDPESMAACWPEVYQQLLDTLGVLEKHFGDMQDTEFTVENGRLFLLQTRNGKRTSRASLRIAIDLYKEGLIDKHDAVRKVEPDSMSQLLASEFDQDAKQKLLDSGRLLGRGLNAGPGAATGVVTLSAEKAVELQEEGIPVILVREETSPEDIAGMHVSSGILTQRGGMTSHAAVVARGMGKPCVVGCTTMVVHTAEAAIQFGKRTIREGAFISIDGTTGEILEGKIPTTASPLIQQLSAGTVEPGSEGEQFALLMSWVDEIAKIKVRTNADAPADAKIARLLGAVGIGLCRTEHMFFGEDRIQHVRKMILAADESTRNEALAALQPFQENDFYELFKEMNGMPVTIRLLDPPLHEFLPHGDSLIEGLAHSMGITSTAVRHRVKDLEEANPMLGHRGCRLGISHPSIYRMQVAAIVGAVVRARAEGIDAQAEIMVPLVGAQAELDKVKASIQPVVREADLDLPIGTMIEIPRAALTADEIAESADFFSFGTNDLTQCGMGLSRDDSGSFLPLYIDAGIYARDPFKSIDQKGIGKLVSMAADMGRKTRPGIKLGVCGEHGGDPDSIRFFYKVGLDYVSCSPYRVPIAKLAAARASLEEGA</sequence>
<dbReference type="AlphaFoldDB" id="A0A8A4TC02"/>
<dbReference type="InterPro" id="IPR008279">
    <property type="entry name" value="PEP-util_enz_mobile_dom"/>
</dbReference>
<evidence type="ECO:0000256" key="14">
    <source>
        <dbReference type="PIRSR" id="PIRSR000853-2"/>
    </source>
</evidence>
<comment type="cofactor">
    <cofactor evidence="1 12 15">
        <name>Mg(2+)</name>
        <dbReference type="ChEBI" id="CHEBI:18420"/>
    </cofactor>
</comment>
<feature type="binding site" evidence="14">
    <location>
        <position position="787"/>
    </location>
    <ligand>
        <name>substrate</name>
    </ligand>
</feature>
<feature type="domain" description="PEP-utilising enzyme C-terminal" evidence="18">
    <location>
        <begin position="545"/>
        <end position="888"/>
    </location>
</feature>
<evidence type="ECO:0000256" key="8">
    <source>
        <dbReference type="ARBA" id="ARBA00022741"/>
    </source>
</evidence>
<dbReference type="Gene3D" id="1.10.189.10">
    <property type="entry name" value="Pyruvate Phosphate Dikinase, domain 2"/>
    <property type="match status" value="1"/>
</dbReference>
<dbReference type="EC" id="2.7.9.1" evidence="4 12"/>
<keyword evidence="8" id="KW-0547">Nucleotide-binding</keyword>
<dbReference type="SUPFAM" id="SSF56059">
    <property type="entry name" value="Glutathione synthetase ATP-binding domain-like"/>
    <property type="match status" value="1"/>
</dbReference>
<dbReference type="InterPro" id="IPR040442">
    <property type="entry name" value="Pyrv_kinase-like_dom_sf"/>
</dbReference>
<comment type="similarity">
    <text evidence="3 12">Belongs to the PEP-utilizing enzyme family.</text>
</comment>
<evidence type="ECO:0000256" key="15">
    <source>
        <dbReference type="PIRSR" id="PIRSR000853-3"/>
    </source>
</evidence>
<dbReference type="Gene3D" id="3.30.470.20">
    <property type="entry name" value="ATP-grasp fold, B domain"/>
    <property type="match status" value="1"/>
</dbReference>
<evidence type="ECO:0000256" key="9">
    <source>
        <dbReference type="ARBA" id="ARBA00022777"/>
    </source>
</evidence>
<dbReference type="PANTHER" id="PTHR22931:SF9">
    <property type="entry name" value="PYRUVATE, PHOSPHATE DIKINASE 1, CHLOROPLASTIC"/>
    <property type="match status" value="1"/>
</dbReference>
<evidence type="ECO:0000259" key="17">
    <source>
        <dbReference type="Pfam" id="PF01326"/>
    </source>
</evidence>
<keyword evidence="11 15" id="KW-0460">Magnesium</keyword>
<dbReference type="Gene3D" id="3.20.20.60">
    <property type="entry name" value="Phosphoenolpyruvate-binding domains"/>
    <property type="match status" value="1"/>
</dbReference>
<dbReference type="Pfam" id="PF01326">
    <property type="entry name" value="PPDK_N"/>
    <property type="match status" value="2"/>
</dbReference>
<dbReference type="GO" id="GO:0016301">
    <property type="term" value="F:kinase activity"/>
    <property type="evidence" value="ECO:0007669"/>
    <property type="project" value="UniProtKB-UniRule"/>
</dbReference>
<evidence type="ECO:0000259" key="18">
    <source>
        <dbReference type="Pfam" id="PF02896"/>
    </source>
</evidence>
<feature type="binding site" evidence="14">
    <location>
        <position position="786"/>
    </location>
    <ligand>
        <name>substrate</name>
    </ligand>
</feature>
<evidence type="ECO:0000256" key="2">
    <source>
        <dbReference type="ARBA" id="ARBA00003144"/>
    </source>
</evidence>
<keyword evidence="10" id="KW-0067">ATP-binding</keyword>
<feature type="domain" description="PEP-utilising enzyme mobile" evidence="16">
    <location>
        <begin position="435"/>
        <end position="515"/>
    </location>
</feature>
<dbReference type="Gene3D" id="3.30.1490.20">
    <property type="entry name" value="ATP-grasp fold, A domain"/>
    <property type="match status" value="1"/>
</dbReference>
<dbReference type="NCBIfam" id="NF004531">
    <property type="entry name" value="PRK05878.1"/>
    <property type="match status" value="1"/>
</dbReference>
<gene>
    <name evidence="19" type="ORF">J3U87_18765</name>
</gene>
<dbReference type="Pfam" id="PF02896">
    <property type="entry name" value="PEP-utilizers_C"/>
    <property type="match status" value="1"/>
</dbReference>
<evidence type="ECO:0000256" key="1">
    <source>
        <dbReference type="ARBA" id="ARBA00001946"/>
    </source>
</evidence>
<dbReference type="Proteomes" id="UP000663929">
    <property type="component" value="Chromosome"/>
</dbReference>
<dbReference type="GO" id="GO:0046872">
    <property type="term" value="F:metal ion binding"/>
    <property type="evidence" value="ECO:0007669"/>
    <property type="project" value="UniProtKB-UniRule"/>
</dbReference>
<feature type="binding site" evidence="14">
    <location>
        <position position="643"/>
    </location>
    <ligand>
        <name>substrate</name>
    </ligand>
</feature>
<keyword evidence="9" id="KW-0418">Kinase</keyword>
<proteinExistence type="inferred from homology"/>
<evidence type="ECO:0000256" key="6">
    <source>
        <dbReference type="ARBA" id="ARBA00022679"/>
    </source>
</evidence>
<evidence type="ECO:0000259" key="16">
    <source>
        <dbReference type="Pfam" id="PF00391"/>
    </source>
</evidence>
<feature type="binding site" evidence="15">
    <location>
        <position position="764"/>
    </location>
    <ligand>
        <name>Mg(2+)</name>
        <dbReference type="ChEBI" id="CHEBI:18420"/>
    </ligand>
</feature>
<dbReference type="InterPro" id="IPR036637">
    <property type="entry name" value="Phosphohistidine_dom_sf"/>
</dbReference>
<dbReference type="KEGG" id="scor:J3U87_18765"/>
<accession>A0A8A4TC02</accession>
<feature type="binding site" evidence="14">
    <location>
        <position position="788"/>
    </location>
    <ligand>
        <name>substrate</name>
    </ligand>
</feature>
<evidence type="ECO:0000256" key="5">
    <source>
        <dbReference type="ARBA" id="ARBA00020138"/>
    </source>
</evidence>